<protein>
    <submittedName>
        <fullName evidence="3">Uncharacterized protein</fullName>
    </submittedName>
</protein>
<gene>
    <name evidence="3" type="ORF">CEP52_012094</name>
</gene>
<evidence type="ECO:0000313" key="4">
    <source>
        <dbReference type="Proteomes" id="UP000287144"/>
    </source>
</evidence>
<keyword evidence="2" id="KW-1133">Transmembrane helix</keyword>
<keyword evidence="2" id="KW-0812">Transmembrane</keyword>
<evidence type="ECO:0000313" key="3">
    <source>
        <dbReference type="EMBL" id="RSL95417.1"/>
    </source>
</evidence>
<dbReference type="AlphaFoldDB" id="A0A428T044"/>
<organism evidence="3 4">
    <name type="scientific">Fusarium oligoseptatum</name>
    <dbReference type="NCBI Taxonomy" id="2604345"/>
    <lineage>
        <taxon>Eukaryota</taxon>
        <taxon>Fungi</taxon>
        <taxon>Dikarya</taxon>
        <taxon>Ascomycota</taxon>
        <taxon>Pezizomycotina</taxon>
        <taxon>Sordariomycetes</taxon>
        <taxon>Hypocreomycetidae</taxon>
        <taxon>Hypocreales</taxon>
        <taxon>Nectriaceae</taxon>
        <taxon>Fusarium</taxon>
        <taxon>Fusarium solani species complex</taxon>
    </lineage>
</organism>
<evidence type="ECO:0000256" key="1">
    <source>
        <dbReference type="SAM" id="MobiDB-lite"/>
    </source>
</evidence>
<keyword evidence="2" id="KW-0472">Membrane</keyword>
<evidence type="ECO:0000256" key="2">
    <source>
        <dbReference type="SAM" id="Phobius"/>
    </source>
</evidence>
<name>A0A428T044_9HYPO</name>
<comment type="caution">
    <text evidence="3">The sequence shown here is derived from an EMBL/GenBank/DDBJ whole genome shotgun (WGS) entry which is preliminary data.</text>
</comment>
<dbReference type="Proteomes" id="UP000287144">
    <property type="component" value="Unassembled WGS sequence"/>
</dbReference>
<feature type="compositionally biased region" description="Polar residues" evidence="1">
    <location>
        <begin position="36"/>
        <end position="56"/>
    </location>
</feature>
<feature type="region of interest" description="Disordered" evidence="1">
    <location>
        <begin position="28"/>
        <end position="61"/>
    </location>
</feature>
<proteinExistence type="predicted"/>
<sequence length="388" mass="43370">MTRYTRTGSREPDFASFNLNASTTASTNHGFEETPGYQSTQSYQGTKTGSQRSQTKNKQKGQDDDDFWIVITIILAFILCGAFLGFVVCDAMKTTPARWPTANAINDIATSHTNWQKTYGIGTQHSDISKLIKSCETTMTHMRTTIKDSDMRNRQSLEWEMEAFSLATDEAITRFVARDSLAQATVDETQNLNNHVLGSAVSWNDVSGLTGRNGKLRELSSSEGRRIGGRLQYLKEIQAPLLASLDTVGVHLRTISEFLRDEEASLDHKHKDFILRAKVLEKMLQLVTSTHRVVNNLQITVKTSGRGLERLRQAIWEIEDMSRCADGEMPLCLDNIQAAVDRLDGVWKPSKAGTQTQRTIDLLGGCFRDSATRKNTFQPQGLKNGNKK</sequence>
<feature type="transmembrane region" description="Helical" evidence="2">
    <location>
        <begin position="67"/>
        <end position="88"/>
    </location>
</feature>
<reference evidence="3 4" key="1">
    <citation type="submission" date="2017-06" db="EMBL/GenBank/DDBJ databases">
        <title>Comparative genomic analysis of Ambrosia Fusariam Clade fungi.</title>
        <authorList>
            <person name="Stajich J.E."/>
            <person name="Carrillo J."/>
            <person name="Kijimoto T."/>
            <person name="Eskalen A."/>
            <person name="O'Donnell K."/>
            <person name="Kasson M."/>
        </authorList>
    </citation>
    <scope>NUCLEOTIDE SEQUENCE [LARGE SCALE GENOMIC DNA]</scope>
    <source>
        <strain evidence="3 4">NRRL62579</strain>
    </source>
</reference>
<accession>A0A428T044</accession>
<dbReference type="EMBL" id="NKCK01000153">
    <property type="protein sequence ID" value="RSL95417.1"/>
    <property type="molecule type" value="Genomic_DNA"/>
</dbReference>
<keyword evidence="4" id="KW-1185">Reference proteome</keyword>